<organism evidence="3 4">
    <name type="scientific">Microtetraspora malaysiensis</name>
    <dbReference type="NCBI Taxonomy" id="161358"/>
    <lineage>
        <taxon>Bacteria</taxon>
        <taxon>Bacillati</taxon>
        <taxon>Actinomycetota</taxon>
        <taxon>Actinomycetes</taxon>
        <taxon>Streptosporangiales</taxon>
        <taxon>Streptosporangiaceae</taxon>
        <taxon>Microtetraspora</taxon>
    </lineage>
</organism>
<dbReference type="Pfam" id="PF11303">
    <property type="entry name" value="DUF3105"/>
    <property type="match status" value="1"/>
</dbReference>
<protein>
    <submittedName>
        <fullName evidence="3">DUF3105 domain-containing protein</fullName>
    </submittedName>
</protein>
<feature type="region of interest" description="Disordered" evidence="1">
    <location>
        <begin position="188"/>
        <end position="257"/>
    </location>
</feature>
<sequence>MSKEKAQARREHLARMRAEQKRKERRAGLLMWGIGGLVIVVLVGLVGFYVINDRSQKSLDGVQTFAYKGSEHTWDKVAYKETPPTGGPHNYYWQNCGIYDQPIHSEHGVHSLEHGAVWITYRPSLPKADVDKLKTLASSDFMLLSPYEGLKADVMVSSWNHQLVLNGADDPRLPAYIKKYKQNPTFTPEFGSACDRGVGTTAGQQPLPTPDPELDPHAEASAAPTPQPSTESSTEPSTEPATQFTVGPDATPSPAAS</sequence>
<keyword evidence="2" id="KW-0812">Transmembrane</keyword>
<comment type="caution">
    <text evidence="3">The sequence shown here is derived from an EMBL/GenBank/DDBJ whole genome shotgun (WGS) entry which is preliminary data.</text>
</comment>
<proteinExistence type="predicted"/>
<evidence type="ECO:0000313" key="4">
    <source>
        <dbReference type="Proteomes" id="UP001602013"/>
    </source>
</evidence>
<evidence type="ECO:0000313" key="3">
    <source>
        <dbReference type="EMBL" id="MFF3664515.1"/>
    </source>
</evidence>
<keyword evidence="2" id="KW-1133">Transmembrane helix</keyword>
<dbReference type="Proteomes" id="UP001602013">
    <property type="component" value="Unassembled WGS sequence"/>
</dbReference>
<keyword evidence="4" id="KW-1185">Reference proteome</keyword>
<gene>
    <name evidence="3" type="ORF">ACFYXI_02890</name>
</gene>
<dbReference type="InterPro" id="IPR021454">
    <property type="entry name" value="DUF3105"/>
</dbReference>
<evidence type="ECO:0000256" key="1">
    <source>
        <dbReference type="SAM" id="MobiDB-lite"/>
    </source>
</evidence>
<dbReference type="EMBL" id="JBIASD010000002">
    <property type="protein sequence ID" value="MFF3664515.1"/>
    <property type="molecule type" value="Genomic_DNA"/>
</dbReference>
<accession>A0ABW6SL45</accession>
<feature type="compositionally biased region" description="Low complexity" evidence="1">
    <location>
        <begin position="219"/>
        <end position="243"/>
    </location>
</feature>
<feature type="transmembrane region" description="Helical" evidence="2">
    <location>
        <begin position="29"/>
        <end position="51"/>
    </location>
</feature>
<evidence type="ECO:0000256" key="2">
    <source>
        <dbReference type="SAM" id="Phobius"/>
    </source>
</evidence>
<keyword evidence="2" id="KW-0472">Membrane</keyword>
<dbReference type="RefSeq" id="WP_387408613.1">
    <property type="nucleotide sequence ID" value="NZ_JBIASD010000002.1"/>
</dbReference>
<name>A0ABW6SL45_9ACTN</name>
<reference evidence="3 4" key="1">
    <citation type="submission" date="2024-10" db="EMBL/GenBank/DDBJ databases">
        <title>The Natural Products Discovery Center: Release of the First 8490 Sequenced Strains for Exploring Actinobacteria Biosynthetic Diversity.</title>
        <authorList>
            <person name="Kalkreuter E."/>
            <person name="Kautsar S.A."/>
            <person name="Yang D."/>
            <person name="Bader C.D."/>
            <person name="Teijaro C.N."/>
            <person name="Fluegel L."/>
            <person name="Davis C.M."/>
            <person name="Simpson J.R."/>
            <person name="Lauterbach L."/>
            <person name="Steele A.D."/>
            <person name="Gui C."/>
            <person name="Meng S."/>
            <person name="Li G."/>
            <person name="Viehrig K."/>
            <person name="Ye F."/>
            <person name="Su P."/>
            <person name="Kiefer A.F."/>
            <person name="Nichols A."/>
            <person name="Cepeda A.J."/>
            <person name="Yan W."/>
            <person name="Fan B."/>
            <person name="Jiang Y."/>
            <person name="Adhikari A."/>
            <person name="Zheng C.-J."/>
            <person name="Schuster L."/>
            <person name="Cowan T.M."/>
            <person name="Smanski M.J."/>
            <person name="Chevrette M.G."/>
            <person name="De Carvalho L.P.S."/>
            <person name="Shen B."/>
        </authorList>
    </citation>
    <scope>NUCLEOTIDE SEQUENCE [LARGE SCALE GENOMIC DNA]</scope>
    <source>
        <strain evidence="3 4">NPDC002173</strain>
    </source>
</reference>